<dbReference type="PROSITE" id="PS50893">
    <property type="entry name" value="ABC_TRANSPORTER_2"/>
    <property type="match status" value="1"/>
</dbReference>
<dbReference type="PROSITE" id="PS00211">
    <property type="entry name" value="ABC_TRANSPORTER_1"/>
    <property type="match status" value="1"/>
</dbReference>
<dbReference type="PANTHER" id="PTHR42711">
    <property type="entry name" value="ABC TRANSPORTER ATP-BINDING PROTEIN"/>
    <property type="match status" value="1"/>
</dbReference>
<keyword evidence="4 6" id="KW-0067">ATP-binding</keyword>
<reference evidence="6 7" key="1">
    <citation type="journal article" date="2015" name="Genome Announc.">
        <title>Expanding the biotechnology potential of lactobacilli through comparative genomics of 213 strains and associated genera.</title>
        <authorList>
            <person name="Sun Z."/>
            <person name="Harris H.M."/>
            <person name="McCann A."/>
            <person name="Guo C."/>
            <person name="Argimon S."/>
            <person name="Zhang W."/>
            <person name="Yang X."/>
            <person name="Jeffery I.B."/>
            <person name="Cooney J.C."/>
            <person name="Kagawa T.F."/>
            <person name="Liu W."/>
            <person name="Song Y."/>
            <person name="Salvetti E."/>
            <person name="Wrobel A."/>
            <person name="Rasinkangas P."/>
            <person name="Parkhill J."/>
            <person name="Rea M.C."/>
            <person name="O'Sullivan O."/>
            <person name="Ritari J."/>
            <person name="Douillard F.P."/>
            <person name="Paul Ross R."/>
            <person name="Yang R."/>
            <person name="Briner A.E."/>
            <person name="Felis G.E."/>
            <person name="de Vos W.M."/>
            <person name="Barrangou R."/>
            <person name="Klaenhammer T.R."/>
            <person name="Caufield P.W."/>
            <person name="Cui Y."/>
            <person name="Zhang H."/>
            <person name="O'Toole P.W."/>
        </authorList>
    </citation>
    <scope>NUCLEOTIDE SEQUENCE [LARGE SCALE GENOMIC DNA]</scope>
    <source>
        <strain evidence="6 7">DSM 20405</strain>
    </source>
</reference>
<keyword evidence="2" id="KW-0813">Transport</keyword>
<dbReference type="InterPro" id="IPR027417">
    <property type="entry name" value="P-loop_NTPase"/>
</dbReference>
<dbReference type="PANTHER" id="PTHR42711:SF5">
    <property type="entry name" value="ABC TRANSPORTER ATP-BINDING PROTEIN NATA"/>
    <property type="match status" value="1"/>
</dbReference>
<evidence type="ECO:0000313" key="7">
    <source>
        <dbReference type="Proteomes" id="UP000051841"/>
    </source>
</evidence>
<keyword evidence="7" id="KW-1185">Reference proteome</keyword>
<gene>
    <name evidence="6" type="ORF">IV49_GL000533</name>
</gene>
<dbReference type="InterPro" id="IPR050763">
    <property type="entry name" value="ABC_transporter_ATP-binding"/>
</dbReference>
<name>A0A0R2HJJ5_9FIRM</name>
<dbReference type="EMBL" id="JQBL01000017">
    <property type="protein sequence ID" value="KRN49927.1"/>
    <property type="molecule type" value="Genomic_DNA"/>
</dbReference>
<proteinExistence type="inferred from homology"/>
<dbReference type="AlphaFoldDB" id="A0A0R2HJJ5"/>
<evidence type="ECO:0000259" key="5">
    <source>
        <dbReference type="PROSITE" id="PS50893"/>
    </source>
</evidence>
<dbReference type="SMART" id="SM00382">
    <property type="entry name" value="AAA"/>
    <property type="match status" value="1"/>
</dbReference>
<comment type="caution">
    <text evidence="6">The sequence shown here is derived from an EMBL/GenBank/DDBJ whole genome shotgun (WGS) entry which is preliminary data.</text>
</comment>
<dbReference type="CDD" id="cd03230">
    <property type="entry name" value="ABC_DR_subfamily_A"/>
    <property type="match status" value="1"/>
</dbReference>
<dbReference type="PATRIC" id="fig|1410657.5.peg.559"/>
<dbReference type="Proteomes" id="UP000051841">
    <property type="component" value="Unassembled WGS sequence"/>
</dbReference>
<dbReference type="Gene3D" id="3.40.50.300">
    <property type="entry name" value="P-loop containing nucleotide triphosphate hydrolases"/>
    <property type="match status" value="1"/>
</dbReference>
<dbReference type="RefSeq" id="WP_031589347.1">
    <property type="nucleotide sequence ID" value="NZ_JNKN01000017.1"/>
</dbReference>
<dbReference type="SUPFAM" id="SSF52540">
    <property type="entry name" value="P-loop containing nucleoside triphosphate hydrolases"/>
    <property type="match status" value="1"/>
</dbReference>
<dbReference type="GO" id="GO:0005524">
    <property type="term" value="F:ATP binding"/>
    <property type="evidence" value="ECO:0007669"/>
    <property type="project" value="UniProtKB-KW"/>
</dbReference>
<dbReference type="InterPro" id="IPR017871">
    <property type="entry name" value="ABC_transporter-like_CS"/>
</dbReference>
<organism evidence="6 7">
    <name type="scientific">Kandleria vitulina DSM 20405</name>
    <dbReference type="NCBI Taxonomy" id="1410657"/>
    <lineage>
        <taxon>Bacteria</taxon>
        <taxon>Bacillati</taxon>
        <taxon>Bacillota</taxon>
        <taxon>Erysipelotrichia</taxon>
        <taxon>Erysipelotrichales</taxon>
        <taxon>Coprobacillaceae</taxon>
        <taxon>Kandleria</taxon>
    </lineage>
</organism>
<evidence type="ECO:0000256" key="1">
    <source>
        <dbReference type="ARBA" id="ARBA00005417"/>
    </source>
</evidence>
<dbReference type="InterPro" id="IPR003439">
    <property type="entry name" value="ABC_transporter-like_ATP-bd"/>
</dbReference>
<dbReference type="GO" id="GO:0016887">
    <property type="term" value="F:ATP hydrolysis activity"/>
    <property type="evidence" value="ECO:0007669"/>
    <property type="project" value="InterPro"/>
</dbReference>
<protein>
    <submittedName>
        <fullName evidence="6">ABC transporter (ATP-binding protein)</fullName>
    </submittedName>
</protein>
<evidence type="ECO:0000256" key="3">
    <source>
        <dbReference type="ARBA" id="ARBA00022741"/>
    </source>
</evidence>
<accession>A0A0R2HJJ5</accession>
<evidence type="ECO:0000256" key="2">
    <source>
        <dbReference type="ARBA" id="ARBA00022448"/>
    </source>
</evidence>
<comment type="similarity">
    <text evidence="1">Belongs to the ABC transporter superfamily.</text>
</comment>
<keyword evidence="3" id="KW-0547">Nucleotide-binding</keyword>
<feature type="domain" description="ABC transporter" evidence="5">
    <location>
        <begin position="4"/>
        <end position="229"/>
    </location>
</feature>
<dbReference type="Pfam" id="PF00005">
    <property type="entry name" value="ABC_tran"/>
    <property type="match status" value="1"/>
</dbReference>
<sequence>MNAIELRDLTKSYGKSRGIDKLNLSVEEGEFFGFIGPNGAGKSTAIRTMLGLLRYQSGEGYIFGKDIRKDKIEILSEVGYMPSEVFFYPKMKVKQVIAYTAKLKNKKCVDEAYKLCERLSLDTTKRVNQLSLGNKKKLSIVIALMHKPRLLIMDEPTSGLDPLVQKEFFSILKELHQEGTTIFLSSHNLLEIQRYCERAAIIREGHIIACDYVRTLMHSTTKRITLTGDIDFTIDGMENLKKEDGQVSFLYRGHMKSLLKMLSEEKISDINIEDPDLEEVFLHYYKEGDEL</sequence>
<evidence type="ECO:0000313" key="6">
    <source>
        <dbReference type="EMBL" id="KRN49927.1"/>
    </source>
</evidence>
<dbReference type="InterPro" id="IPR003593">
    <property type="entry name" value="AAA+_ATPase"/>
</dbReference>
<evidence type="ECO:0000256" key="4">
    <source>
        <dbReference type="ARBA" id="ARBA00022840"/>
    </source>
</evidence>